<accession>A0AAN8RWR9</accession>
<evidence type="ECO:0000313" key="2">
    <source>
        <dbReference type="EMBL" id="KAK6512835.1"/>
    </source>
</evidence>
<feature type="region of interest" description="Disordered" evidence="1">
    <location>
        <begin position="678"/>
        <end position="698"/>
    </location>
</feature>
<dbReference type="PANTHER" id="PTHR38166">
    <property type="entry name" value="C2H2-TYPE DOMAIN-CONTAINING PROTEIN-RELATED"/>
    <property type="match status" value="1"/>
</dbReference>
<evidence type="ECO:0000313" key="3">
    <source>
        <dbReference type="Proteomes" id="UP001307849"/>
    </source>
</evidence>
<reference evidence="2 3" key="1">
    <citation type="submission" date="2019-10" db="EMBL/GenBank/DDBJ databases">
        <authorList>
            <person name="Palmer J.M."/>
        </authorList>
    </citation>
    <scope>NUCLEOTIDE SEQUENCE [LARGE SCALE GENOMIC DNA]</scope>
    <source>
        <strain evidence="2 3">TWF506</strain>
    </source>
</reference>
<feature type="region of interest" description="Disordered" evidence="1">
    <location>
        <begin position="1"/>
        <end position="20"/>
    </location>
</feature>
<dbReference type="PANTHER" id="PTHR38166:SF1">
    <property type="entry name" value="C2H2-TYPE DOMAIN-CONTAINING PROTEIN"/>
    <property type="match status" value="1"/>
</dbReference>
<feature type="region of interest" description="Disordered" evidence="1">
    <location>
        <begin position="490"/>
        <end position="521"/>
    </location>
</feature>
<comment type="caution">
    <text evidence="2">The sequence shown here is derived from an EMBL/GenBank/DDBJ whole genome shotgun (WGS) entry which is preliminary data.</text>
</comment>
<dbReference type="AlphaFoldDB" id="A0AAN8RWR9"/>
<gene>
    <name evidence="2" type="ORF">TWF506_009001</name>
</gene>
<name>A0AAN8RWR9_9PEZI</name>
<evidence type="ECO:0000256" key="1">
    <source>
        <dbReference type="SAM" id="MobiDB-lite"/>
    </source>
</evidence>
<feature type="region of interest" description="Disordered" evidence="1">
    <location>
        <begin position="267"/>
        <end position="343"/>
    </location>
</feature>
<organism evidence="2 3">
    <name type="scientific">Arthrobotrys conoides</name>
    <dbReference type="NCBI Taxonomy" id="74498"/>
    <lineage>
        <taxon>Eukaryota</taxon>
        <taxon>Fungi</taxon>
        <taxon>Dikarya</taxon>
        <taxon>Ascomycota</taxon>
        <taxon>Pezizomycotina</taxon>
        <taxon>Orbiliomycetes</taxon>
        <taxon>Orbiliales</taxon>
        <taxon>Orbiliaceae</taxon>
        <taxon>Arthrobotrys</taxon>
    </lineage>
</organism>
<feature type="compositionally biased region" description="Polar residues" evidence="1">
    <location>
        <begin position="506"/>
        <end position="515"/>
    </location>
</feature>
<dbReference type="EMBL" id="JAVHJM010000006">
    <property type="protein sequence ID" value="KAK6512835.1"/>
    <property type="molecule type" value="Genomic_DNA"/>
</dbReference>
<feature type="compositionally biased region" description="Basic and acidic residues" evidence="1">
    <location>
        <begin position="273"/>
        <end position="283"/>
    </location>
</feature>
<sequence>MLALSKPDFNQEREPANELLEPGNREFKDLVKSRAPLGYKLVKKFASTPSFESEDSEGLARGRSAYGTVPPLAPPLMATDMSYFLGPDSEGLPPHRIESIRYPTPGLADGAFNLPKNLSGLSGLIWGRVGSNHAIWWRNSGAASVTDRDEVREAVMSFREMKEKEPIKFQQLIYHIEEQSLPVGFKFTQPRAPQHIEKVIDPELDDDPEFVSERNSKLNIIHLLLQLLIWREDARRLGRESSISSTILETEDSESLTTVNFDHNRASFSLHNRNNDASEEKQSAAETKTPAKEITSSENLPKSGHRSLGQGAGRRRDTEQDNNTDDDEGRPPNKRRKKESAKALSGQLACPFAKAEPAVYLRCLTIGRKDLSGVKEHLRRNHFHKSTPPGLLIARSWNEMFSFCCPLWAPRPYPSPYVDVTEILFNVVRWNNTPSGTRQEDILVDYQRANSLQGQIVNVAGLVTIIPEVGRVGSPGQSQTQTASVVGLDKVTTDASRDPESREIDTTSNNDNIPGTSFDPDSATQLGECSFDIVGPGTSFALGQYIGEGPNQWNEITGISDTLSAAVARMAEPHVTWPLSETQLADPEYSNFLETEFGIIMSLPPEERYSRVLSSIDLNGIFDPLTEFTTPLVAPMPSTLSSTTFPHPQQVVCEAQTRIPFQPVSIVFPEAPVCPSGFGSSDSSSNATTCTVPPSPRLQPIQPSTEIDILDSGDYHLLVSRRPINPNSAEGQGYKRYRFEGFKEFRENFESWLKSEFFDPIFDWTTMEFCNDHRGARLTSVEEIIDDLDGSFTHYRSSKASLYLVMKDKGKQRAT</sequence>
<dbReference type="Proteomes" id="UP001307849">
    <property type="component" value="Unassembled WGS sequence"/>
</dbReference>
<proteinExistence type="predicted"/>
<protein>
    <submittedName>
        <fullName evidence="2">Uncharacterized protein</fullName>
    </submittedName>
</protein>
<feature type="compositionally biased region" description="Basic and acidic residues" evidence="1">
    <location>
        <begin position="491"/>
        <end position="505"/>
    </location>
</feature>
<keyword evidence="3" id="KW-1185">Reference proteome</keyword>